<gene>
    <name evidence="5" type="ordered locus">Sthe_0069</name>
</gene>
<keyword evidence="3" id="KW-0560">Oxidoreductase</keyword>
<dbReference type="HOGENOM" id="CLU_070764_7_3_0"/>
<dbReference type="Proteomes" id="UP000002027">
    <property type="component" value="Chromosome 1"/>
</dbReference>
<evidence type="ECO:0000313" key="5">
    <source>
        <dbReference type="EMBL" id="ACZ37508.1"/>
    </source>
</evidence>
<dbReference type="PANTHER" id="PTHR23026">
    <property type="entry name" value="NADPH NITROREDUCTASE"/>
    <property type="match status" value="1"/>
</dbReference>
<dbReference type="KEGG" id="sti:Sthe_0069"/>
<dbReference type="OrthoDB" id="9812105at2"/>
<name>D1C5J2_SPHTD</name>
<dbReference type="SUPFAM" id="SSF55469">
    <property type="entry name" value="FMN-dependent nitroreductase-like"/>
    <property type="match status" value="1"/>
</dbReference>
<protein>
    <submittedName>
        <fullName evidence="5">Nitroreductase</fullName>
    </submittedName>
</protein>
<reference evidence="6" key="1">
    <citation type="submission" date="2009-11" db="EMBL/GenBank/DDBJ databases">
        <title>The complete chromosome 1 of Sphaerobacter thermophilus DSM 20745.</title>
        <authorList>
            <person name="Lucas S."/>
            <person name="Copeland A."/>
            <person name="Lapidus A."/>
            <person name="Glavina del Rio T."/>
            <person name="Dalin E."/>
            <person name="Tice H."/>
            <person name="Bruce D."/>
            <person name="Goodwin L."/>
            <person name="Pitluck S."/>
            <person name="Kyrpides N."/>
            <person name="Mavromatis K."/>
            <person name="Ivanova N."/>
            <person name="Mikhailova N."/>
            <person name="LaButti K.M."/>
            <person name="Clum A."/>
            <person name="Sun H.I."/>
            <person name="Brettin T."/>
            <person name="Detter J.C."/>
            <person name="Han C."/>
            <person name="Larimer F."/>
            <person name="Land M."/>
            <person name="Hauser L."/>
            <person name="Markowitz V."/>
            <person name="Cheng J.F."/>
            <person name="Hugenholtz P."/>
            <person name="Woyke T."/>
            <person name="Wu D."/>
            <person name="Steenblock K."/>
            <person name="Schneider S."/>
            <person name="Pukall R."/>
            <person name="Goeker M."/>
            <person name="Klenk H.P."/>
            <person name="Eisen J.A."/>
        </authorList>
    </citation>
    <scope>NUCLEOTIDE SEQUENCE [LARGE SCALE GENOMIC DNA]</scope>
    <source>
        <strain evidence="6">ATCC 49802 / DSM 20745 / S 6022</strain>
    </source>
</reference>
<evidence type="ECO:0000256" key="2">
    <source>
        <dbReference type="ARBA" id="ARBA00022643"/>
    </source>
</evidence>
<keyword evidence="2" id="KW-0288">FMN</keyword>
<dbReference type="Pfam" id="PF00881">
    <property type="entry name" value="Nitroreductase"/>
    <property type="match status" value="1"/>
</dbReference>
<dbReference type="GO" id="GO:0016491">
    <property type="term" value="F:oxidoreductase activity"/>
    <property type="evidence" value="ECO:0007669"/>
    <property type="project" value="UniProtKB-KW"/>
</dbReference>
<dbReference type="InParanoid" id="D1C5J2"/>
<dbReference type="RefSeq" id="WP_012870557.1">
    <property type="nucleotide sequence ID" value="NC_013523.1"/>
</dbReference>
<dbReference type="InterPro" id="IPR029479">
    <property type="entry name" value="Nitroreductase"/>
</dbReference>
<dbReference type="InterPro" id="IPR050627">
    <property type="entry name" value="Nitroreductase/BluB"/>
</dbReference>
<proteinExistence type="predicted"/>
<evidence type="ECO:0000313" key="6">
    <source>
        <dbReference type="Proteomes" id="UP000002027"/>
    </source>
</evidence>
<keyword evidence="6" id="KW-1185">Reference proteome</keyword>
<evidence type="ECO:0000256" key="1">
    <source>
        <dbReference type="ARBA" id="ARBA00022630"/>
    </source>
</evidence>
<sequence length="196" mass="21935">MEFAEVVRKRRMVRHFKPDPIDPAVVNRMLDLARRVPSAGYTQGQSFVVVTDPETRREIGKLCGEDGYVAHFGHRWISEAPVQVIPCVSEAAYHARYQEPDKLRPDGTEIEWPVPFWFMDIGMSVMTLLLAVVDEGLAAGYAGIPETAALRDLLGIPPEVTPVGVIPIGYPAPDVPSPSLKRGRKPLEDVVHWERW</sequence>
<dbReference type="PANTHER" id="PTHR23026:SF90">
    <property type="entry name" value="IODOTYROSINE DEIODINASE 1"/>
    <property type="match status" value="1"/>
</dbReference>
<dbReference type="FunCoup" id="D1C5J2">
    <property type="interactions" value="70"/>
</dbReference>
<dbReference type="EMBL" id="CP001823">
    <property type="protein sequence ID" value="ACZ37508.1"/>
    <property type="molecule type" value="Genomic_DNA"/>
</dbReference>
<dbReference type="Gene3D" id="3.40.109.10">
    <property type="entry name" value="NADH Oxidase"/>
    <property type="match status" value="1"/>
</dbReference>
<dbReference type="InterPro" id="IPR000415">
    <property type="entry name" value="Nitroreductase-like"/>
</dbReference>
<dbReference type="eggNOG" id="COG0778">
    <property type="taxonomic scope" value="Bacteria"/>
</dbReference>
<keyword evidence="1" id="KW-0285">Flavoprotein</keyword>
<dbReference type="AlphaFoldDB" id="D1C5J2"/>
<reference evidence="5 6" key="2">
    <citation type="journal article" date="2010" name="Stand. Genomic Sci.">
        <title>Complete genome sequence of Desulfohalobium retbaense type strain (HR(100)).</title>
        <authorList>
            <person name="Spring S."/>
            <person name="Nolan M."/>
            <person name="Lapidus A."/>
            <person name="Glavina Del Rio T."/>
            <person name="Copeland A."/>
            <person name="Tice H."/>
            <person name="Cheng J.F."/>
            <person name="Lucas S."/>
            <person name="Land M."/>
            <person name="Chen F."/>
            <person name="Bruce D."/>
            <person name="Goodwin L."/>
            <person name="Pitluck S."/>
            <person name="Ivanova N."/>
            <person name="Mavromatis K."/>
            <person name="Mikhailova N."/>
            <person name="Pati A."/>
            <person name="Chen A."/>
            <person name="Palaniappan K."/>
            <person name="Hauser L."/>
            <person name="Chang Y.J."/>
            <person name="Jeffries C.D."/>
            <person name="Munk C."/>
            <person name="Kiss H."/>
            <person name="Chain P."/>
            <person name="Han C."/>
            <person name="Brettin T."/>
            <person name="Detter J.C."/>
            <person name="Schuler E."/>
            <person name="Goker M."/>
            <person name="Rohde M."/>
            <person name="Bristow J."/>
            <person name="Eisen J.A."/>
            <person name="Markowitz V."/>
            <person name="Hugenholtz P."/>
            <person name="Kyrpides N.C."/>
            <person name="Klenk H.P."/>
        </authorList>
    </citation>
    <scope>NUCLEOTIDE SEQUENCE [LARGE SCALE GENOMIC DNA]</scope>
    <source>
        <strain evidence="6">ATCC 49802 / DSM 20745 / S 6022</strain>
    </source>
</reference>
<feature type="domain" description="Nitroreductase" evidence="4">
    <location>
        <begin position="7"/>
        <end position="170"/>
    </location>
</feature>
<organism evidence="5 6">
    <name type="scientific">Sphaerobacter thermophilus (strain ATCC 49802 / DSM 20745 / KCCM 41009 / NCIMB 13125 / S 6022)</name>
    <dbReference type="NCBI Taxonomy" id="479434"/>
    <lineage>
        <taxon>Bacteria</taxon>
        <taxon>Pseudomonadati</taxon>
        <taxon>Thermomicrobiota</taxon>
        <taxon>Thermomicrobia</taxon>
        <taxon>Sphaerobacterales</taxon>
        <taxon>Sphaerobacterineae</taxon>
        <taxon>Sphaerobacteraceae</taxon>
        <taxon>Sphaerobacter</taxon>
    </lineage>
</organism>
<evidence type="ECO:0000256" key="3">
    <source>
        <dbReference type="ARBA" id="ARBA00023002"/>
    </source>
</evidence>
<accession>D1C5J2</accession>
<dbReference type="STRING" id="479434.Sthe_0069"/>
<evidence type="ECO:0000259" key="4">
    <source>
        <dbReference type="Pfam" id="PF00881"/>
    </source>
</evidence>